<keyword evidence="2" id="KW-1185">Reference proteome</keyword>
<evidence type="ECO:0000313" key="1">
    <source>
        <dbReference type="EMBL" id="PPU64683.1"/>
    </source>
</evidence>
<name>A0A2S7CSY4_9XANT</name>
<protein>
    <submittedName>
        <fullName evidence="1">Uncharacterized protein</fullName>
    </submittedName>
</protein>
<comment type="caution">
    <text evidence="1">The sequence shown here is derived from an EMBL/GenBank/DDBJ whole genome shotgun (WGS) entry which is preliminary data.</text>
</comment>
<dbReference type="OrthoDB" id="7067830at2"/>
<evidence type="ECO:0000313" key="2">
    <source>
        <dbReference type="Proteomes" id="UP000238191"/>
    </source>
</evidence>
<dbReference type="EMBL" id="MDEI01000030">
    <property type="protein sequence ID" value="PPU64683.1"/>
    <property type="molecule type" value="Genomic_DNA"/>
</dbReference>
<dbReference type="RefSeq" id="WP_104612461.1">
    <property type="nucleotide sequence ID" value="NZ_MDEI01000030.1"/>
</dbReference>
<dbReference type="Proteomes" id="UP000238191">
    <property type="component" value="Unassembled WGS sequence"/>
</dbReference>
<proteinExistence type="predicted"/>
<dbReference type="AlphaFoldDB" id="A0A2S7CSY4"/>
<accession>A0A2S7CSY4</accession>
<reference evidence="2" key="1">
    <citation type="submission" date="2016-08" db="EMBL/GenBank/DDBJ databases">
        <authorList>
            <person name="Merda D."/>
            <person name="Briand M."/>
            <person name="Taghouti G."/>
            <person name="Carrere S."/>
            <person name="Gouzy J."/>
            <person name="Portier P."/>
            <person name="Jacques M.-A."/>
            <person name="Fischer-Le Saux M."/>
        </authorList>
    </citation>
    <scope>NUCLEOTIDE SEQUENCE [LARGE SCALE GENOMIC DNA]</scope>
    <source>
        <strain evidence="2">CFBP4643</strain>
    </source>
</reference>
<gene>
    <name evidence="1" type="ORF">XpiCFBP4643_21835</name>
</gene>
<sequence length="118" mass="12344">MDIPKAVLLLTEHGERVGVLLLAPDDLGAGGSCVLMLMPSNSSCIDSDMGIVVSELKVAGEHRFQVMETPSGIELIVFPIDLPQIELKLDSNFSGRVLTDLGGVNKCVGSAEPLPGSA</sequence>
<organism evidence="1 2">
    <name type="scientific">Xanthomonas pisi</name>
    <dbReference type="NCBI Taxonomy" id="56457"/>
    <lineage>
        <taxon>Bacteria</taxon>
        <taxon>Pseudomonadati</taxon>
        <taxon>Pseudomonadota</taxon>
        <taxon>Gammaproteobacteria</taxon>
        <taxon>Lysobacterales</taxon>
        <taxon>Lysobacteraceae</taxon>
        <taxon>Xanthomonas</taxon>
    </lineage>
</organism>